<reference evidence="1 2" key="1">
    <citation type="submission" date="2019-08" db="EMBL/GenBank/DDBJ databases">
        <title>Draft genome sequences of two oriental melons (Cucumis melo L. var makuwa).</title>
        <authorList>
            <person name="Kwon S.-Y."/>
        </authorList>
    </citation>
    <scope>NUCLEOTIDE SEQUENCE [LARGE SCALE GENOMIC DNA]</scope>
    <source>
        <strain evidence="2">cv. SW 3</strain>
        <tissue evidence="1">Leaf</tissue>
    </source>
</reference>
<gene>
    <name evidence="1" type="ORF">E6C27_scaffold908G001030</name>
</gene>
<comment type="caution">
    <text evidence="1">The sequence shown here is derived from an EMBL/GenBank/DDBJ whole genome shotgun (WGS) entry which is preliminary data.</text>
</comment>
<dbReference type="Proteomes" id="UP000321393">
    <property type="component" value="Unassembled WGS sequence"/>
</dbReference>
<sequence length="68" mass="8000">MLGYQKNNVGGWEVLIRQKELPDQHEASWESYDEIHQQYPKFHLEDKAMSPPFVGIALSNFYMIRACN</sequence>
<dbReference type="GO" id="GO:0003743">
    <property type="term" value="F:translation initiation factor activity"/>
    <property type="evidence" value="ECO:0007669"/>
    <property type="project" value="UniProtKB-KW"/>
</dbReference>
<keyword evidence="1" id="KW-0648">Protein biosynthesis</keyword>
<protein>
    <submittedName>
        <fullName evidence="1">Translation initiation factor eIF-2B subunit gamma</fullName>
    </submittedName>
</protein>
<name>A0A5A7TUR5_CUCMM</name>
<dbReference type="EMBL" id="SSTE01013279">
    <property type="protein sequence ID" value="KAA0047303.1"/>
    <property type="molecule type" value="Genomic_DNA"/>
</dbReference>
<evidence type="ECO:0000313" key="2">
    <source>
        <dbReference type="Proteomes" id="UP000321393"/>
    </source>
</evidence>
<keyword evidence="1" id="KW-0396">Initiation factor</keyword>
<organism evidence="1 2">
    <name type="scientific">Cucumis melo var. makuwa</name>
    <name type="common">Oriental melon</name>
    <dbReference type="NCBI Taxonomy" id="1194695"/>
    <lineage>
        <taxon>Eukaryota</taxon>
        <taxon>Viridiplantae</taxon>
        <taxon>Streptophyta</taxon>
        <taxon>Embryophyta</taxon>
        <taxon>Tracheophyta</taxon>
        <taxon>Spermatophyta</taxon>
        <taxon>Magnoliopsida</taxon>
        <taxon>eudicotyledons</taxon>
        <taxon>Gunneridae</taxon>
        <taxon>Pentapetalae</taxon>
        <taxon>rosids</taxon>
        <taxon>fabids</taxon>
        <taxon>Cucurbitales</taxon>
        <taxon>Cucurbitaceae</taxon>
        <taxon>Benincaseae</taxon>
        <taxon>Cucumis</taxon>
    </lineage>
</organism>
<accession>A0A5A7TUR5</accession>
<evidence type="ECO:0000313" key="1">
    <source>
        <dbReference type="EMBL" id="KAA0047303.1"/>
    </source>
</evidence>
<dbReference type="AlphaFoldDB" id="A0A5A7TUR5"/>
<proteinExistence type="predicted"/>